<dbReference type="AlphaFoldDB" id="A0A3P7ZRY9"/>
<evidence type="ECO:0000256" key="2">
    <source>
        <dbReference type="ARBA" id="ARBA00023134"/>
    </source>
</evidence>
<evidence type="ECO:0000256" key="1">
    <source>
        <dbReference type="ARBA" id="ARBA00022741"/>
    </source>
</evidence>
<keyword evidence="1" id="KW-0547">Nucleotide-binding</keyword>
<dbReference type="InterPro" id="IPR044145">
    <property type="entry name" value="IF2_II"/>
</dbReference>
<keyword evidence="2" id="KW-0342">GTP-binding</keyword>
<evidence type="ECO:0000259" key="3">
    <source>
        <dbReference type="Pfam" id="PF22042"/>
    </source>
</evidence>
<reference evidence="4 5" key="1">
    <citation type="submission" date="2018-11" db="EMBL/GenBank/DDBJ databases">
        <authorList>
            <consortium name="Pathogen Informatics"/>
        </authorList>
    </citation>
    <scope>NUCLEOTIDE SEQUENCE [LARGE SCALE GENOMIC DNA]</scope>
</reference>
<dbReference type="Pfam" id="PF22042">
    <property type="entry name" value="EF-G_D2"/>
    <property type="match status" value="1"/>
</dbReference>
<dbReference type="SUPFAM" id="SSF50447">
    <property type="entry name" value="Translation proteins"/>
    <property type="match status" value="1"/>
</dbReference>
<dbReference type="Proteomes" id="UP000270296">
    <property type="component" value="Unassembled WGS sequence"/>
</dbReference>
<dbReference type="InterPro" id="IPR053905">
    <property type="entry name" value="EF-G-like_DII"/>
</dbReference>
<feature type="domain" description="Elongation factor G-like" evidence="3">
    <location>
        <begin position="7"/>
        <end position="75"/>
    </location>
</feature>
<keyword evidence="5" id="KW-1185">Reference proteome</keyword>
<evidence type="ECO:0000313" key="4">
    <source>
        <dbReference type="EMBL" id="VDO86927.1"/>
    </source>
</evidence>
<dbReference type="InterPro" id="IPR015760">
    <property type="entry name" value="TIF_IF2"/>
</dbReference>
<dbReference type="OrthoDB" id="361630at2759"/>
<proteinExistence type="predicted"/>
<dbReference type="PANTHER" id="PTHR43381">
    <property type="entry name" value="TRANSLATION INITIATION FACTOR IF-2-RELATED"/>
    <property type="match status" value="1"/>
</dbReference>
<evidence type="ECO:0000313" key="5">
    <source>
        <dbReference type="Proteomes" id="UP000270296"/>
    </source>
</evidence>
<sequence length="81" mass="9048">MIKFLLNFSCRKVCTLLIQRGTLKQGSVLVAGTTYCKSRALFDEHGVRITEVVPSFPVEAIGWKDLPSAGEEFLEVESEAW</sequence>
<dbReference type="InterPro" id="IPR009000">
    <property type="entry name" value="Transl_B-barrel_sf"/>
</dbReference>
<dbReference type="EMBL" id="UZAM01002826">
    <property type="protein sequence ID" value="VDO86927.1"/>
    <property type="molecule type" value="Genomic_DNA"/>
</dbReference>
<gene>
    <name evidence="4" type="ORF">SBAD_LOCUS669</name>
</gene>
<dbReference type="GO" id="GO:0005737">
    <property type="term" value="C:cytoplasm"/>
    <property type="evidence" value="ECO:0007669"/>
    <property type="project" value="TreeGrafter"/>
</dbReference>
<accession>A0A3P7ZRY9</accession>
<organism evidence="4 5">
    <name type="scientific">Soboliphyme baturini</name>
    <dbReference type="NCBI Taxonomy" id="241478"/>
    <lineage>
        <taxon>Eukaryota</taxon>
        <taxon>Metazoa</taxon>
        <taxon>Ecdysozoa</taxon>
        <taxon>Nematoda</taxon>
        <taxon>Enoplea</taxon>
        <taxon>Dorylaimia</taxon>
        <taxon>Dioctophymatida</taxon>
        <taxon>Dioctophymatoidea</taxon>
        <taxon>Soboliphymatidae</taxon>
        <taxon>Soboliphyme</taxon>
    </lineage>
</organism>
<dbReference type="GO" id="GO:0003743">
    <property type="term" value="F:translation initiation factor activity"/>
    <property type="evidence" value="ECO:0007669"/>
    <property type="project" value="TreeGrafter"/>
</dbReference>
<dbReference type="Gene3D" id="2.40.30.10">
    <property type="entry name" value="Translation factors"/>
    <property type="match status" value="1"/>
</dbReference>
<dbReference type="PANTHER" id="PTHR43381:SF20">
    <property type="entry name" value="TRANSLATION INITIATION FACTOR IF-2, MITOCHONDRIAL"/>
    <property type="match status" value="1"/>
</dbReference>
<name>A0A3P7ZRY9_9BILA</name>
<dbReference type="CDD" id="cd03702">
    <property type="entry name" value="IF2_mtIF2_II"/>
    <property type="match status" value="1"/>
</dbReference>
<dbReference type="GO" id="GO:0005525">
    <property type="term" value="F:GTP binding"/>
    <property type="evidence" value="ECO:0007669"/>
    <property type="project" value="UniProtKB-KW"/>
</dbReference>
<protein>
    <recommendedName>
        <fullName evidence="3">Elongation factor G-like domain-containing protein</fullName>
    </recommendedName>
</protein>